<evidence type="ECO:0000313" key="2">
    <source>
        <dbReference type="Proteomes" id="UP000557717"/>
    </source>
</evidence>
<name>A0A840VJI3_9BACT</name>
<gene>
    <name evidence="1" type="ORF">HNR46_004292</name>
</gene>
<accession>A0A840VJI3</accession>
<organism evidence="1 2">
    <name type="scientific">Haloferula luteola</name>
    <dbReference type="NCBI Taxonomy" id="595692"/>
    <lineage>
        <taxon>Bacteria</taxon>
        <taxon>Pseudomonadati</taxon>
        <taxon>Verrucomicrobiota</taxon>
        <taxon>Verrucomicrobiia</taxon>
        <taxon>Verrucomicrobiales</taxon>
        <taxon>Verrucomicrobiaceae</taxon>
        <taxon>Haloferula</taxon>
    </lineage>
</organism>
<reference evidence="1 2" key="1">
    <citation type="submission" date="2020-08" db="EMBL/GenBank/DDBJ databases">
        <title>Genomic Encyclopedia of Type Strains, Phase IV (KMG-IV): sequencing the most valuable type-strain genomes for metagenomic binning, comparative biology and taxonomic classification.</title>
        <authorList>
            <person name="Goeker M."/>
        </authorList>
    </citation>
    <scope>NUCLEOTIDE SEQUENCE [LARGE SCALE GENOMIC DNA]</scope>
    <source>
        <strain evidence="1 2">YC6886</strain>
    </source>
</reference>
<dbReference type="AlphaFoldDB" id="A0A840VJI3"/>
<keyword evidence="2" id="KW-1185">Reference proteome</keyword>
<dbReference type="EMBL" id="JACHFD010000072">
    <property type="protein sequence ID" value="MBB5354020.1"/>
    <property type="molecule type" value="Genomic_DNA"/>
</dbReference>
<proteinExistence type="predicted"/>
<protein>
    <submittedName>
        <fullName evidence="1">Uncharacterized protein</fullName>
    </submittedName>
</protein>
<evidence type="ECO:0000313" key="1">
    <source>
        <dbReference type="EMBL" id="MBB5354020.1"/>
    </source>
</evidence>
<sequence length="172" mass="18605">MTASRAALLTMGFIALASIMALVISLESSSRSQQEFLEGPVLLLDEIESSTEDFDGSRVVVACYLWLGVEGPDLSSVPSSRRWKRKEGSDTMVCQGTDMLAQCGGGWSFAALELDPDNEDFLRGERLVVVEGRVHGSGYGPAGSLLHDEPYIEVLDCRPVLRAGGRSPIQLK</sequence>
<dbReference type="Proteomes" id="UP000557717">
    <property type="component" value="Unassembled WGS sequence"/>
</dbReference>
<comment type="caution">
    <text evidence="1">The sequence shown here is derived from an EMBL/GenBank/DDBJ whole genome shotgun (WGS) entry which is preliminary data.</text>
</comment>